<dbReference type="InterPro" id="IPR016181">
    <property type="entry name" value="Acyl_CoA_acyltransferase"/>
</dbReference>
<sequence>MHSQAQHAQAVGAAFPFLQLPGELRNKIYKILLRNTERVPSGAYRHNNSQTKLSICGTILRVSKQVYHEAIPYLYTLNRFNAHPQLLKGLPFLADPSRPVLSVLHSSMITRFYIAVRLDNDPHWGADDLRKAFSGVEELEVEAWQSSYGIADTANLLAHQPHELKISEPSTVDMEFSISFTLSSSTMSGSASVSVAPAYVEDTSQPPAYFSQPRLNPKIRQAVNTDAPTISAIHTFYAMQGDYVLSSTGQDVANIIKSLHYFHVECRLPYLVATVPLAQLPADGKTQEDGRIGDSQIITTPVSNKPPNLNLSKEEHRADERIVGYSVVQPHCQVETAYWRTAHIFAYVAPRYIHRGIGKMLIEQVIETLEGLVWVPPEARNSDRQTAMKASSPRWTELLAIVPASQRLNKEIGEAEVVQQQESLGFKERGRLINMAQKQGRMLDVWYFQRSLNSILHEDAGPNSEKYKAS</sequence>
<reference evidence="1" key="1">
    <citation type="submission" date="2021-03" db="EMBL/GenBank/DDBJ databases">
        <authorList>
            <person name="Tagirdzhanova G."/>
        </authorList>
    </citation>
    <scope>NUCLEOTIDE SEQUENCE</scope>
</reference>
<name>A0A8H3FQF5_9LECA</name>
<evidence type="ECO:0000313" key="1">
    <source>
        <dbReference type="EMBL" id="CAF9925993.1"/>
    </source>
</evidence>
<comment type="caution">
    <text evidence="1">The sequence shown here is derived from an EMBL/GenBank/DDBJ whole genome shotgun (WGS) entry which is preliminary data.</text>
</comment>
<dbReference type="EMBL" id="CAJPDQ010000024">
    <property type="protein sequence ID" value="CAF9925993.1"/>
    <property type="molecule type" value="Genomic_DNA"/>
</dbReference>
<dbReference type="SUPFAM" id="SSF55729">
    <property type="entry name" value="Acyl-CoA N-acyltransferases (Nat)"/>
    <property type="match status" value="1"/>
</dbReference>
<proteinExistence type="predicted"/>
<dbReference type="PANTHER" id="PTHR42085">
    <property type="entry name" value="F-BOX DOMAIN-CONTAINING PROTEIN"/>
    <property type="match status" value="1"/>
</dbReference>
<keyword evidence="2" id="KW-1185">Reference proteome</keyword>
<protein>
    <submittedName>
        <fullName evidence="1">Uncharacterized protein</fullName>
    </submittedName>
</protein>
<evidence type="ECO:0000313" key="2">
    <source>
        <dbReference type="Proteomes" id="UP000664169"/>
    </source>
</evidence>
<dbReference type="Gene3D" id="3.40.630.30">
    <property type="match status" value="1"/>
</dbReference>
<organism evidence="1 2">
    <name type="scientific">Gomphillus americanus</name>
    <dbReference type="NCBI Taxonomy" id="1940652"/>
    <lineage>
        <taxon>Eukaryota</taxon>
        <taxon>Fungi</taxon>
        <taxon>Dikarya</taxon>
        <taxon>Ascomycota</taxon>
        <taxon>Pezizomycotina</taxon>
        <taxon>Lecanoromycetes</taxon>
        <taxon>OSLEUM clade</taxon>
        <taxon>Ostropomycetidae</taxon>
        <taxon>Ostropales</taxon>
        <taxon>Graphidaceae</taxon>
        <taxon>Gomphilloideae</taxon>
        <taxon>Gomphillus</taxon>
    </lineage>
</organism>
<gene>
    <name evidence="1" type="ORF">GOMPHAMPRED_004030</name>
</gene>
<dbReference type="CDD" id="cd04301">
    <property type="entry name" value="NAT_SF"/>
    <property type="match status" value="1"/>
</dbReference>
<dbReference type="PANTHER" id="PTHR42085:SF4">
    <property type="entry name" value="F-BOX DOMAIN-CONTAINING PROTEIN"/>
    <property type="match status" value="1"/>
</dbReference>
<accession>A0A8H3FQF5</accession>
<dbReference type="InterPro" id="IPR038883">
    <property type="entry name" value="AN11006-like"/>
</dbReference>
<dbReference type="Proteomes" id="UP000664169">
    <property type="component" value="Unassembled WGS sequence"/>
</dbReference>
<dbReference type="OrthoDB" id="2951834at2759"/>
<dbReference type="AlphaFoldDB" id="A0A8H3FQF5"/>